<keyword evidence="1" id="KW-0808">Transferase</keyword>
<dbReference type="SUPFAM" id="SSF56112">
    <property type="entry name" value="Protein kinase-like (PK-like)"/>
    <property type="match status" value="1"/>
</dbReference>
<dbReference type="InterPro" id="IPR011009">
    <property type="entry name" value="Kinase-like_dom_sf"/>
</dbReference>
<proteinExistence type="predicted"/>
<accession>A0A069SGA8</accession>
<dbReference type="GO" id="GO:0016301">
    <property type="term" value="F:kinase activity"/>
    <property type="evidence" value="ECO:0007669"/>
    <property type="project" value="UniProtKB-KW"/>
</dbReference>
<reference evidence="1 2" key="1">
    <citation type="submission" date="2014-04" db="EMBL/GenBank/DDBJ databases">
        <authorList>
            <person name="Sears C."/>
            <person name="Carroll K."/>
            <person name="Sack B.R."/>
            <person name="Qadri F."/>
            <person name="Myers L.L."/>
            <person name="Chung G.-T."/>
            <person name="Escheverria P."/>
            <person name="Fraser C.M."/>
            <person name="Sadzewicz L."/>
            <person name="Shefchek K.A."/>
            <person name="Tallon L."/>
            <person name="Das S.P."/>
            <person name="Daugherty S."/>
            <person name="Mongodin E.F."/>
        </authorList>
    </citation>
    <scope>NUCLEOTIDE SEQUENCE [LARGE SCALE GENOMIC DNA]</scope>
    <source>
        <strain evidence="1 2">3975 RP4</strain>
    </source>
</reference>
<dbReference type="Proteomes" id="UP000027661">
    <property type="component" value="Unassembled WGS sequence"/>
</dbReference>
<comment type="caution">
    <text evidence="1">The sequence shown here is derived from an EMBL/GenBank/DDBJ whole genome shotgun (WGS) entry which is preliminary data.</text>
</comment>
<dbReference type="RefSeq" id="WP_005844246.1">
    <property type="nucleotide sequence ID" value="NZ_JNHM01000031.1"/>
</dbReference>
<dbReference type="PATRIC" id="fig|1339352.3.peg.2501"/>
<gene>
    <name evidence="1" type="ORF">M099_2603</name>
</gene>
<dbReference type="GeneID" id="5302031"/>
<name>A0A069SGA8_PHOVU</name>
<dbReference type="EMBL" id="JNHM01000031">
    <property type="protein sequence ID" value="KDS53293.1"/>
    <property type="molecule type" value="Genomic_DNA"/>
</dbReference>
<dbReference type="AlphaFoldDB" id="A0A069SGA8"/>
<dbReference type="Pfam" id="PF06293">
    <property type="entry name" value="Kdo"/>
    <property type="match status" value="1"/>
</dbReference>
<organism evidence="1 2">
    <name type="scientific">Phocaeicola vulgatus str. 3975 RP4</name>
    <dbReference type="NCBI Taxonomy" id="1339352"/>
    <lineage>
        <taxon>Bacteria</taxon>
        <taxon>Pseudomonadati</taxon>
        <taxon>Bacteroidota</taxon>
        <taxon>Bacteroidia</taxon>
        <taxon>Bacteroidales</taxon>
        <taxon>Bacteroidaceae</taxon>
        <taxon>Phocaeicola</taxon>
    </lineage>
</organism>
<keyword evidence="1" id="KW-0418">Kinase</keyword>
<sequence>MSKTERLFHPRTLVIHPDFKNLEEFIVSIPERFQRNEGTVIHQGRNELRKMEYNGKEYVIKSFHSPHLINRFVYGIFRPSKAKRSYDHAEMLLKIGVGTPQPVGYMNIRSGLLFDKSYYISLLSTCPYIYDNLFTQQFDYAEEVFRAIGKVTARLHEHGYAHKDYGRANILFQKTPNGITIEIVDLNRMYIGPIDMKTGCKNFERLPATPQMHRWMAEEYAKARNFDVEKCFELMRAYRSVQPGKIDNLY</sequence>
<evidence type="ECO:0000313" key="1">
    <source>
        <dbReference type="EMBL" id="KDS53293.1"/>
    </source>
</evidence>
<protein>
    <submittedName>
        <fullName evidence="1">Lipopolysaccharide kinase family protein</fullName>
    </submittedName>
</protein>
<evidence type="ECO:0000313" key="2">
    <source>
        <dbReference type="Proteomes" id="UP000027661"/>
    </source>
</evidence>